<evidence type="ECO:0008006" key="8">
    <source>
        <dbReference type="Google" id="ProtNLM"/>
    </source>
</evidence>
<accession>A0A078BCX2</accession>
<dbReference type="Proteomes" id="UP000039865">
    <property type="component" value="Unassembled WGS sequence"/>
</dbReference>
<evidence type="ECO:0000313" key="6">
    <source>
        <dbReference type="EMBL" id="CDW91067.1"/>
    </source>
</evidence>
<keyword evidence="7" id="KW-1185">Reference proteome</keyword>
<dbReference type="PANTHER" id="PTHR21676:SF6">
    <property type="entry name" value="PROTEIN STUM"/>
    <property type="match status" value="1"/>
</dbReference>
<dbReference type="Pfam" id="PF15795">
    <property type="entry name" value="Spec3"/>
    <property type="match status" value="1"/>
</dbReference>
<keyword evidence="4 5" id="KW-0472">Membrane</keyword>
<dbReference type="EMBL" id="CCKQ01019057">
    <property type="protein sequence ID" value="CDW91067.1"/>
    <property type="molecule type" value="Genomic_DNA"/>
</dbReference>
<dbReference type="OrthoDB" id="361532at2759"/>
<dbReference type="AlphaFoldDB" id="A0A078BCX2"/>
<evidence type="ECO:0000256" key="3">
    <source>
        <dbReference type="ARBA" id="ARBA00022989"/>
    </source>
</evidence>
<dbReference type="GO" id="GO:0016020">
    <property type="term" value="C:membrane"/>
    <property type="evidence" value="ECO:0007669"/>
    <property type="project" value="UniProtKB-SubCell"/>
</dbReference>
<comment type="subcellular location">
    <subcellularLocation>
        <location evidence="1">Membrane</location>
        <topology evidence="1">Multi-pass membrane protein</topology>
    </subcellularLocation>
</comment>
<keyword evidence="2 5" id="KW-0812">Transmembrane</keyword>
<evidence type="ECO:0000256" key="5">
    <source>
        <dbReference type="SAM" id="Phobius"/>
    </source>
</evidence>
<dbReference type="InterPro" id="IPR026673">
    <property type="entry name" value="SPEC3/Stum"/>
</dbReference>
<reference evidence="6 7" key="1">
    <citation type="submission" date="2014-06" db="EMBL/GenBank/DDBJ databases">
        <authorList>
            <person name="Swart Estienne"/>
        </authorList>
    </citation>
    <scope>NUCLEOTIDE SEQUENCE [LARGE SCALE GENOMIC DNA]</scope>
    <source>
        <strain evidence="6 7">130c</strain>
    </source>
</reference>
<protein>
    <recommendedName>
        <fullName evidence="8">Transmembrane protein</fullName>
    </recommendedName>
</protein>
<organism evidence="6 7">
    <name type="scientific">Stylonychia lemnae</name>
    <name type="common">Ciliate</name>
    <dbReference type="NCBI Taxonomy" id="5949"/>
    <lineage>
        <taxon>Eukaryota</taxon>
        <taxon>Sar</taxon>
        <taxon>Alveolata</taxon>
        <taxon>Ciliophora</taxon>
        <taxon>Intramacronucleata</taxon>
        <taxon>Spirotrichea</taxon>
        <taxon>Stichotrichia</taxon>
        <taxon>Sporadotrichida</taxon>
        <taxon>Oxytrichidae</taxon>
        <taxon>Stylonychinae</taxon>
        <taxon>Stylonychia</taxon>
    </lineage>
</organism>
<dbReference type="InParanoid" id="A0A078BCX2"/>
<evidence type="ECO:0000256" key="1">
    <source>
        <dbReference type="ARBA" id="ARBA00004141"/>
    </source>
</evidence>
<evidence type="ECO:0000256" key="2">
    <source>
        <dbReference type="ARBA" id="ARBA00022692"/>
    </source>
</evidence>
<feature type="transmembrane region" description="Helical" evidence="5">
    <location>
        <begin position="12"/>
        <end position="32"/>
    </location>
</feature>
<dbReference type="PANTHER" id="PTHR21676">
    <property type="entry name" value="PROTEIN STUM"/>
    <property type="match status" value="1"/>
</dbReference>
<keyword evidence="3 5" id="KW-1133">Transmembrane helix</keyword>
<proteinExistence type="predicted"/>
<name>A0A078BCX2_STYLE</name>
<evidence type="ECO:0000313" key="7">
    <source>
        <dbReference type="Proteomes" id="UP000039865"/>
    </source>
</evidence>
<evidence type="ECO:0000256" key="4">
    <source>
        <dbReference type="ARBA" id="ARBA00023136"/>
    </source>
</evidence>
<gene>
    <name evidence="6" type="primary">Contig11757.g12573</name>
    <name evidence="6" type="ORF">STYLEM_20217</name>
</gene>
<feature type="transmembrane region" description="Helical" evidence="5">
    <location>
        <begin position="44"/>
        <end position="69"/>
    </location>
</feature>
<sequence length="85" mass="9203">MCPPEMITSTGSGLAVICLLFNIFIPGFGTMINACAGTQYVGKGICYGILQFLLAPLLIGWIWSIIYGIKILQASGNRHVVVEQR</sequence>